<proteinExistence type="predicted"/>
<accession>A0A8J8FHH8</accession>
<evidence type="ECO:0000313" key="3">
    <source>
        <dbReference type="Proteomes" id="UP000598971"/>
    </source>
</evidence>
<dbReference type="AlphaFoldDB" id="A0A8J8FHH8"/>
<dbReference type="RefSeq" id="WP_171607923.1">
    <property type="nucleotide sequence ID" value="NZ_WHPF01000007.1"/>
</dbReference>
<organism evidence="2 3">
    <name type="scientific">Limnovirga soli</name>
    <dbReference type="NCBI Taxonomy" id="2656915"/>
    <lineage>
        <taxon>Bacteria</taxon>
        <taxon>Pseudomonadati</taxon>
        <taxon>Bacteroidota</taxon>
        <taxon>Chitinophagia</taxon>
        <taxon>Chitinophagales</taxon>
        <taxon>Chitinophagaceae</taxon>
        <taxon>Limnovirga</taxon>
    </lineage>
</organism>
<dbReference type="EMBL" id="WHPF01000007">
    <property type="protein sequence ID" value="NNV55981.1"/>
    <property type="molecule type" value="Genomic_DNA"/>
</dbReference>
<gene>
    <name evidence="2" type="ORF">GD597_10965</name>
</gene>
<sequence length="302" mass="33634">MSAAICPTSVVAQNAIATVDRKKILLGEQITLNLKLENVATATTAINQWFVINDTFNHLQVSVRKPIDTVEVNGTTSYLQQIAITSFDSGQWVLPALSVSLVQKNNGSIQNLLTDSILIDVLPVNVDSLVNYHDIKEIIDVPVQPDYLLYAIIAASIILLALVAWWLFKKYGGKKITAAKAVPVHALEQALSQLYALQQQLPIQQGHADFYTALTSICRQYIMLQLGIKSQQATSDELMVLLGVYLQPQQHRTAFYQLLRLADIVKFAKYIPADEQQQTTITTAIHTIQYLDNIKKQIPQHA</sequence>
<feature type="transmembrane region" description="Helical" evidence="1">
    <location>
        <begin position="147"/>
        <end position="168"/>
    </location>
</feature>
<evidence type="ECO:0008006" key="4">
    <source>
        <dbReference type="Google" id="ProtNLM"/>
    </source>
</evidence>
<name>A0A8J8FHH8_9BACT</name>
<comment type="caution">
    <text evidence="2">The sequence shown here is derived from an EMBL/GenBank/DDBJ whole genome shotgun (WGS) entry which is preliminary data.</text>
</comment>
<evidence type="ECO:0000313" key="2">
    <source>
        <dbReference type="EMBL" id="NNV55981.1"/>
    </source>
</evidence>
<evidence type="ECO:0000256" key="1">
    <source>
        <dbReference type="SAM" id="Phobius"/>
    </source>
</evidence>
<keyword evidence="1" id="KW-0472">Membrane</keyword>
<keyword evidence="1" id="KW-1133">Transmembrane helix</keyword>
<protein>
    <recommendedName>
        <fullName evidence="4">Protein BatD</fullName>
    </recommendedName>
</protein>
<keyword evidence="3" id="KW-1185">Reference proteome</keyword>
<dbReference type="Proteomes" id="UP000598971">
    <property type="component" value="Unassembled WGS sequence"/>
</dbReference>
<keyword evidence="1" id="KW-0812">Transmembrane</keyword>
<reference evidence="2" key="1">
    <citation type="submission" date="2019-10" db="EMBL/GenBank/DDBJ databases">
        <title>Draft genome sequence of Panacibacter sp. KCS-6.</title>
        <authorList>
            <person name="Yim K.J."/>
        </authorList>
    </citation>
    <scope>NUCLEOTIDE SEQUENCE</scope>
    <source>
        <strain evidence="2">KCS-6</strain>
    </source>
</reference>